<keyword evidence="3" id="KW-1185">Reference proteome</keyword>
<feature type="compositionally biased region" description="Basic and acidic residues" evidence="1">
    <location>
        <begin position="137"/>
        <end position="165"/>
    </location>
</feature>
<feature type="compositionally biased region" description="Low complexity" evidence="1">
    <location>
        <begin position="124"/>
        <end position="133"/>
    </location>
</feature>
<accession>A0A8J5CH76</accession>
<gene>
    <name evidence="2" type="ORF">GWK47_020798</name>
</gene>
<feature type="region of interest" description="Disordered" evidence="1">
    <location>
        <begin position="124"/>
        <end position="169"/>
    </location>
</feature>
<dbReference type="Proteomes" id="UP000770661">
    <property type="component" value="Unassembled WGS sequence"/>
</dbReference>
<sequence>MMALLGVDEPEFDSFGTSIRLHTPLCNSDGDSDLDTVVKIAGSTSAINQTATDSYQTRDLKYTKYQEPRPMRSDQESDDKNRSPRGSVKSCWFVISPISCVFCHPLSHRVFHCQFQQSISTDSDATLSTSSSTSDDDSVKDQDYDPEKTLQHSFSDIEEHITPSHERRRSTSYIYNVSSSEASSSWLQSASGKRKAERDDIQARDSSTFGSVGFGSSSSSSSMSWSMKPSSKRSAPPTQGQARRRGKVFPQGEDGCAFVIVWAQVGYGKKIWPHEARCTIWENLKK</sequence>
<feature type="region of interest" description="Disordered" evidence="1">
    <location>
        <begin position="58"/>
        <end position="85"/>
    </location>
</feature>
<comment type="caution">
    <text evidence="2">The sequence shown here is derived from an EMBL/GenBank/DDBJ whole genome shotgun (WGS) entry which is preliminary data.</text>
</comment>
<evidence type="ECO:0000313" key="3">
    <source>
        <dbReference type="Proteomes" id="UP000770661"/>
    </source>
</evidence>
<organism evidence="2 3">
    <name type="scientific">Chionoecetes opilio</name>
    <name type="common">Atlantic snow crab</name>
    <name type="synonym">Cancer opilio</name>
    <dbReference type="NCBI Taxonomy" id="41210"/>
    <lineage>
        <taxon>Eukaryota</taxon>
        <taxon>Metazoa</taxon>
        <taxon>Ecdysozoa</taxon>
        <taxon>Arthropoda</taxon>
        <taxon>Crustacea</taxon>
        <taxon>Multicrustacea</taxon>
        <taxon>Malacostraca</taxon>
        <taxon>Eumalacostraca</taxon>
        <taxon>Eucarida</taxon>
        <taxon>Decapoda</taxon>
        <taxon>Pleocyemata</taxon>
        <taxon>Brachyura</taxon>
        <taxon>Eubrachyura</taxon>
        <taxon>Majoidea</taxon>
        <taxon>Majidae</taxon>
        <taxon>Chionoecetes</taxon>
    </lineage>
</organism>
<feature type="region of interest" description="Disordered" evidence="1">
    <location>
        <begin position="186"/>
        <end position="248"/>
    </location>
</feature>
<name>A0A8J5CH76_CHIOP</name>
<evidence type="ECO:0000256" key="1">
    <source>
        <dbReference type="SAM" id="MobiDB-lite"/>
    </source>
</evidence>
<dbReference type="AlphaFoldDB" id="A0A8J5CH76"/>
<protein>
    <submittedName>
        <fullName evidence="2">Uncharacterized protein</fullName>
    </submittedName>
</protein>
<feature type="compositionally biased region" description="Low complexity" evidence="1">
    <location>
        <begin position="206"/>
        <end position="234"/>
    </location>
</feature>
<feature type="compositionally biased region" description="Basic and acidic residues" evidence="1">
    <location>
        <begin position="194"/>
        <end position="203"/>
    </location>
</feature>
<reference evidence="2" key="1">
    <citation type="submission" date="2020-07" db="EMBL/GenBank/DDBJ databases">
        <title>The High-quality genome of the commercially important snow crab, Chionoecetes opilio.</title>
        <authorList>
            <person name="Jeong J.-H."/>
            <person name="Ryu S."/>
        </authorList>
    </citation>
    <scope>NUCLEOTIDE SEQUENCE</scope>
    <source>
        <strain evidence="2">MADBK_172401_WGS</strain>
        <tissue evidence="2">Digestive gland</tissue>
    </source>
</reference>
<dbReference type="EMBL" id="JACEEZ010023399">
    <property type="protein sequence ID" value="KAG0711345.1"/>
    <property type="molecule type" value="Genomic_DNA"/>
</dbReference>
<feature type="compositionally biased region" description="Basic and acidic residues" evidence="1">
    <location>
        <begin position="58"/>
        <end position="82"/>
    </location>
</feature>
<evidence type="ECO:0000313" key="2">
    <source>
        <dbReference type="EMBL" id="KAG0711345.1"/>
    </source>
</evidence>
<proteinExistence type="predicted"/>